<gene>
    <name evidence="1" type="ORF">DEO72_LG6g380</name>
</gene>
<evidence type="ECO:0000313" key="2">
    <source>
        <dbReference type="Proteomes" id="UP000501690"/>
    </source>
</evidence>
<dbReference type="AlphaFoldDB" id="A0A4D6M3G5"/>
<dbReference type="Proteomes" id="UP000501690">
    <property type="component" value="Linkage Group LG6"/>
</dbReference>
<dbReference type="EMBL" id="CP039350">
    <property type="protein sequence ID" value="QCD95685.1"/>
    <property type="molecule type" value="Genomic_DNA"/>
</dbReference>
<keyword evidence="2" id="KW-1185">Reference proteome</keyword>
<reference evidence="1 2" key="1">
    <citation type="submission" date="2019-04" db="EMBL/GenBank/DDBJ databases">
        <title>An improved genome assembly and genetic linkage map for asparagus bean, Vigna unguiculata ssp. sesquipedialis.</title>
        <authorList>
            <person name="Xia Q."/>
            <person name="Zhang R."/>
            <person name="Dong Y."/>
        </authorList>
    </citation>
    <scope>NUCLEOTIDE SEQUENCE [LARGE SCALE GENOMIC DNA]</scope>
    <source>
        <tissue evidence="1">Leaf</tissue>
    </source>
</reference>
<proteinExistence type="predicted"/>
<accession>A0A4D6M3G5</accession>
<name>A0A4D6M3G5_VIGUN</name>
<protein>
    <submittedName>
        <fullName evidence="1">Uncharacterized protein</fullName>
    </submittedName>
</protein>
<organism evidence="1 2">
    <name type="scientific">Vigna unguiculata</name>
    <name type="common">Cowpea</name>
    <dbReference type="NCBI Taxonomy" id="3917"/>
    <lineage>
        <taxon>Eukaryota</taxon>
        <taxon>Viridiplantae</taxon>
        <taxon>Streptophyta</taxon>
        <taxon>Embryophyta</taxon>
        <taxon>Tracheophyta</taxon>
        <taxon>Spermatophyta</taxon>
        <taxon>Magnoliopsida</taxon>
        <taxon>eudicotyledons</taxon>
        <taxon>Gunneridae</taxon>
        <taxon>Pentapetalae</taxon>
        <taxon>rosids</taxon>
        <taxon>fabids</taxon>
        <taxon>Fabales</taxon>
        <taxon>Fabaceae</taxon>
        <taxon>Papilionoideae</taxon>
        <taxon>50 kb inversion clade</taxon>
        <taxon>NPAAA clade</taxon>
        <taxon>indigoferoid/millettioid clade</taxon>
        <taxon>Phaseoleae</taxon>
        <taxon>Vigna</taxon>
    </lineage>
</organism>
<evidence type="ECO:0000313" key="1">
    <source>
        <dbReference type="EMBL" id="QCD95685.1"/>
    </source>
</evidence>
<sequence length="104" mass="11377">MKGLGRGGDDLGREGRRLSFHSARVSRSWWPVRWRQVLVGYGGATKEPRARKKKQGREATQGGLVLAGDTADGDWRRRRGLSSVVGSAVAALTVWCAVMGRRDA</sequence>